<dbReference type="Proteomes" id="UP001058273">
    <property type="component" value="Chromosome"/>
</dbReference>
<accession>A0ABY5P0X7</accession>
<reference evidence="1" key="1">
    <citation type="submission" date="2022-08" db="EMBL/GenBank/DDBJ databases">
        <title>Genome sequence of Vagococcus luciliae DSM 112651.</title>
        <authorList>
            <person name="Juan G."/>
            <person name="Anja P."/>
            <person name="Rolf D."/>
            <person name="Kampfer P."/>
            <person name="Vilcinskas A."/>
        </authorList>
    </citation>
    <scope>NUCLEOTIDE SEQUENCE</scope>
    <source>
        <strain evidence="1">G314FT</strain>
    </source>
</reference>
<evidence type="ECO:0008006" key="3">
    <source>
        <dbReference type="Google" id="ProtNLM"/>
    </source>
</evidence>
<reference evidence="1" key="2">
    <citation type="submission" date="2022-08" db="EMBL/GenBank/DDBJ databases">
        <authorList>
            <person name="Poehlein A."/>
            <person name="Guzman J."/>
            <person name="Daniel R."/>
            <person name="Vilcinskas A."/>
        </authorList>
    </citation>
    <scope>NUCLEOTIDE SEQUENCE</scope>
    <source>
        <strain evidence="1">G314FT</strain>
    </source>
</reference>
<proteinExistence type="predicted"/>
<evidence type="ECO:0000313" key="2">
    <source>
        <dbReference type="Proteomes" id="UP001058273"/>
    </source>
</evidence>
<name>A0ABY5P0X7_9ENTE</name>
<sequence length="126" mass="14498">MADILNQRQEKFLRALLETDTVEKACEVAGINKNTGFKYLKDEIFLKEYRAIRQETMRQVTSRLQRVSNDAVKVLEDVMHDKENSTSSARVQSAKTILDVAFRSIEMDDMQERIEAIERAVGVDTD</sequence>
<keyword evidence="2" id="KW-1185">Reference proteome</keyword>
<dbReference type="RefSeq" id="WP_257700620.1">
    <property type="nucleotide sequence ID" value="NZ_CP102451.1"/>
</dbReference>
<protein>
    <recommendedName>
        <fullName evidence="3">Phage replication protein</fullName>
    </recommendedName>
</protein>
<gene>
    <name evidence="1" type="ORF">G314FT_17330</name>
</gene>
<dbReference type="EMBL" id="CP102451">
    <property type="protein sequence ID" value="UUV99572.1"/>
    <property type="molecule type" value="Genomic_DNA"/>
</dbReference>
<evidence type="ECO:0000313" key="1">
    <source>
        <dbReference type="EMBL" id="UUV99572.1"/>
    </source>
</evidence>
<organism evidence="1 2">
    <name type="scientific">Vagococcus luciliae</name>
    <dbReference type="NCBI Taxonomy" id="2920380"/>
    <lineage>
        <taxon>Bacteria</taxon>
        <taxon>Bacillati</taxon>
        <taxon>Bacillota</taxon>
        <taxon>Bacilli</taxon>
        <taxon>Lactobacillales</taxon>
        <taxon>Enterococcaceae</taxon>
        <taxon>Vagococcus</taxon>
    </lineage>
</organism>